<reference evidence="1 2" key="1">
    <citation type="submission" date="2024-09" db="EMBL/GenBank/DDBJ databases">
        <title>Rethinking Asexuality: The Enigmatic Case of Functional Sexual Genes in Lepraria (Stereocaulaceae).</title>
        <authorList>
            <person name="Doellman M."/>
            <person name="Sun Y."/>
            <person name="Barcenas-Pena A."/>
            <person name="Lumbsch H.T."/>
            <person name="Grewe F."/>
        </authorList>
    </citation>
    <scope>NUCLEOTIDE SEQUENCE [LARGE SCALE GENOMIC DNA]</scope>
    <source>
        <strain evidence="1 2">Mercado 3170</strain>
    </source>
</reference>
<organism evidence="1 2">
    <name type="scientific">Stereocaulon virgatum</name>
    <dbReference type="NCBI Taxonomy" id="373712"/>
    <lineage>
        <taxon>Eukaryota</taxon>
        <taxon>Fungi</taxon>
        <taxon>Dikarya</taxon>
        <taxon>Ascomycota</taxon>
        <taxon>Pezizomycotina</taxon>
        <taxon>Lecanoromycetes</taxon>
        <taxon>OSLEUM clade</taxon>
        <taxon>Lecanoromycetidae</taxon>
        <taxon>Lecanorales</taxon>
        <taxon>Lecanorineae</taxon>
        <taxon>Stereocaulaceae</taxon>
        <taxon>Stereocaulon</taxon>
    </lineage>
</organism>
<proteinExistence type="predicted"/>
<keyword evidence="2" id="KW-1185">Reference proteome</keyword>
<evidence type="ECO:0000313" key="2">
    <source>
        <dbReference type="Proteomes" id="UP001590950"/>
    </source>
</evidence>
<comment type="caution">
    <text evidence="1">The sequence shown here is derived from an EMBL/GenBank/DDBJ whole genome shotgun (WGS) entry which is preliminary data.</text>
</comment>
<dbReference type="Proteomes" id="UP001590950">
    <property type="component" value="Unassembled WGS sequence"/>
</dbReference>
<evidence type="ECO:0008006" key="3">
    <source>
        <dbReference type="Google" id="ProtNLM"/>
    </source>
</evidence>
<accession>A0ABR4A9W1</accession>
<gene>
    <name evidence="1" type="ORF">N7G274_005906</name>
</gene>
<sequence length="379" mass="43387">MRAYRFSLQRNRLSDDFFSSDVTGETLNEIRLRYCHGQGSVSKDARGKSCLSDEWFVDVDFRRARDVLAAYMRSFGPGNEAISCAQQRVHAFFYHRLLGNCGLQRFYGAEHPRLFPRTAHRTMSLDAFSDLPLVINGRSYHNLRHHLGRVLQIIDLHRVGGLNLLPTAFGLGDRHGGNVIVSMESTVPSILYVDYEVAGTYTPFFDLAKPIYQDGFFVVDYADFLHDDLTHTVDGDGMAIKWKVEEGTIYINYDLTLEPLSKGLAFIKLEYLLRPMLEILDKNAYGLRDLAEETLAYGLFACALLTRDYSRRPDVFFLNLAVGIRLATEMRKVFSEFFDWCNWSPHTPTAQESLQLVIEDAISEISHRRMSNLMLSHLQ</sequence>
<evidence type="ECO:0000313" key="1">
    <source>
        <dbReference type="EMBL" id="KAL2041524.1"/>
    </source>
</evidence>
<name>A0ABR4A9W1_9LECA</name>
<protein>
    <recommendedName>
        <fullName evidence="3">Aminoglycoside phosphotransferase domain-containing protein</fullName>
    </recommendedName>
</protein>
<dbReference type="EMBL" id="JBEFKJ010000017">
    <property type="protein sequence ID" value="KAL2041524.1"/>
    <property type="molecule type" value="Genomic_DNA"/>
</dbReference>